<sequence>MLTVLFSMGILVWIVFLIDGLIGLRKIDALEDADKLENGPLLSVIVAARNEENQIRASILSQLAQTYRNVEWILVNDRSTDSTGLMMEELKKEDQRISVLHIEGLPKGWLGKNNALYQGFLKASGKWLLFTDADVKFEKEAFAKALHYFEKHKLDHLTVAPNLSAKTFWLKSFVAFFLFGFSYFKRPWAANNPKSKVGTGIGAFNLVSKEAYSSFGTHEMVKMRPDDDLQLGMRMKQAGYAQRIVTALTLVEVEWYGSLQEAFIGLEKNTFAGLHYRVSMVFFAIFGVFITNVLPFITLFSSDKIIVLLSLGIILLSGIHYVMVIKKMTIFSPVMFLVLPVTALLFIYSIIRASYLTYKRGGIMWRGTLYKLRELRDKE</sequence>
<dbReference type="Pfam" id="PF00535">
    <property type="entry name" value="Glycos_transf_2"/>
    <property type="match status" value="1"/>
</dbReference>
<dbReference type="CDD" id="cd00761">
    <property type="entry name" value="Glyco_tranf_GTA_type"/>
    <property type="match status" value="1"/>
</dbReference>
<dbReference type="Proteomes" id="UP000548423">
    <property type="component" value="Unassembled WGS sequence"/>
</dbReference>
<protein>
    <submittedName>
        <fullName evidence="3">Glycosyltransferase involved in cell wall biosynthesis</fullName>
    </submittedName>
</protein>
<evidence type="ECO:0000259" key="2">
    <source>
        <dbReference type="Pfam" id="PF00535"/>
    </source>
</evidence>
<evidence type="ECO:0000256" key="1">
    <source>
        <dbReference type="SAM" id="Phobius"/>
    </source>
</evidence>
<dbReference type="Gene3D" id="3.90.550.10">
    <property type="entry name" value="Spore Coat Polysaccharide Biosynthesis Protein SpsA, Chain A"/>
    <property type="match status" value="1"/>
</dbReference>
<dbReference type="SUPFAM" id="SSF53448">
    <property type="entry name" value="Nucleotide-diphospho-sugar transferases"/>
    <property type="match status" value="1"/>
</dbReference>
<keyword evidence="1" id="KW-0812">Transmembrane</keyword>
<feature type="domain" description="Glycosyltransferase 2-like" evidence="2">
    <location>
        <begin position="43"/>
        <end position="212"/>
    </location>
</feature>
<dbReference type="AlphaFoldDB" id="A0A852TBV2"/>
<evidence type="ECO:0000313" key="3">
    <source>
        <dbReference type="EMBL" id="NYE04908.1"/>
    </source>
</evidence>
<proteinExistence type="predicted"/>
<organism evidence="3 4">
    <name type="scientific">Neobacillus niacini</name>
    <dbReference type="NCBI Taxonomy" id="86668"/>
    <lineage>
        <taxon>Bacteria</taxon>
        <taxon>Bacillati</taxon>
        <taxon>Bacillota</taxon>
        <taxon>Bacilli</taxon>
        <taxon>Bacillales</taxon>
        <taxon>Bacillaceae</taxon>
        <taxon>Neobacillus</taxon>
    </lineage>
</organism>
<dbReference type="PANTHER" id="PTHR43685:SF2">
    <property type="entry name" value="GLYCOSYLTRANSFERASE 2-LIKE DOMAIN-CONTAINING PROTEIN"/>
    <property type="match status" value="1"/>
</dbReference>
<dbReference type="GO" id="GO:0016740">
    <property type="term" value="F:transferase activity"/>
    <property type="evidence" value="ECO:0007669"/>
    <property type="project" value="UniProtKB-KW"/>
</dbReference>
<feature type="transmembrane region" description="Helical" evidence="1">
    <location>
        <begin position="276"/>
        <end position="298"/>
    </location>
</feature>
<dbReference type="InterPro" id="IPR050834">
    <property type="entry name" value="Glycosyltransf_2"/>
</dbReference>
<keyword evidence="1" id="KW-1133">Transmembrane helix</keyword>
<feature type="transmembrane region" description="Helical" evidence="1">
    <location>
        <begin position="6"/>
        <end position="24"/>
    </location>
</feature>
<name>A0A852TBV2_9BACI</name>
<dbReference type="InterPro" id="IPR001173">
    <property type="entry name" value="Glyco_trans_2-like"/>
</dbReference>
<dbReference type="InterPro" id="IPR029044">
    <property type="entry name" value="Nucleotide-diphossugar_trans"/>
</dbReference>
<feature type="transmembrane region" description="Helical" evidence="1">
    <location>
        <begin position="305"/>
        <end position="324"/>
    </location>
</feature>
<comment type="caution">
    <text evidence="3">The sequence shown here is derived from an EMBL/GenBank/DDBJ whole genome shotgun (WGS) entry which is preliminary data.</text>
</comment>
<reference evidence="4" key="1">
    <citation type="submission" date="2020-07" db="EMBL/GenBank/DDBJ databases">
        <authorList>
            <person name="Partida-Martinez L."/>
            <person name="Huntemann M."/>
            <person name="Clum A."/>
            <person name="Wang J."/>
            <person name="Palaniappan K."/>
            <person name="Ritter S."/>
            <person name="Chen I.-M."/>
            <person name="Stamatis D."/>
            <person name="Reddy T."/>
            <person name="O'Malley R."/>
            <person name="Daum C."/>
            <person name="Shapiro N."/>
            <person name="Ivanova N."/>
            <person name="Kyrpides N."/>
            <person name="Woyke T."/>
        </authorList>
    </citation>
    <scope>NUCLEOTIDE SEQUENCE [LARGE SCALE GENOMIC DNA]</scope>
    <source>
        <strain evidence="4">AT2.8</strain>
    </source>
</reference>
<gene>
    <name evidence="3" type="ORF">F4694_001657</name>
</gene>
<dbReference type="PANTHER" id="PTHR43685">
    <property type="entry name" value="GLYCOSYLTRANSFERASE"/>
    <property type="match status" value="1"/>
</dbReference>
<reference evidence="4" key="2">
    <citation type="submission" date="2020-08" db="EMBL/GenBank/DDBJ databases">
        <title>The Agave Microbiome: Exploring the role of microbial communities in plant adaptations to desert environments.</title>
        <authorList>
            <person name="Partida-Martinez L.P."/>
        </authorList>
    </citation>
    <scope>NUCLEOTIDE SEQUENCE [LARGE SCALE GENOMIC DNA]</scope>
    <source>
        <strain evidence="4">AT2.8</strain>
    </source>
</reference>
<dbReference type="EMBL" id="JACCBX010000003">
    <property type="protein sequence ID" value="NYE04908.1"/>
    <property type="molecule type" value="Genomic_DNA"/>
</dbReference>
<keyword evidence="1" id="KW-0472">Membrane</keyword>
<evidence type="ECO:0000313" key="4">
    <source>
        <dbReference type="Proteomes" id="UP000548423"/>
    </source>
</evidence>
<accession>A0A852TBV2</accession>
<feature type="transmembrane region" description="Helical" evidence="1">
    <location>
        <begin position="330"/>
        <end position="351"/>
    </location>
</feature>